<accession>A0ABY9E2M1</accession>
<name>A0ABY9E2M1_VITVI</name>
<sequence length="98" mass="11492">MELPLGYNNNSLYGLKQVWNTRVYCVFIALTDARYKQSKVYYLLFIQLQESSLIVILVCVNDVILVGKDVKKVQKLKRFLNDWFKLKDLGNLKYLLGI</sequence>
<reference evidence="3 4" key="1">
    <citation type="journal article" date="2023" name="Hortic Res">
        <title>The complete reference genome for grapevine (Vitis vinifera L.) genetics and breeding.</title>
        <authorList>
            <person name="Shi X."/>
            <person name="Cao S."/>
            <person name="Wang X."/>
            <person name="Huang S."/>
            <person name="Wang Y."/>
            <person name="Liu Z."/>
            <person name="Liu W."/>
            <person name="Leng X."/>
            <person name="Peng Y."/>
            <person name="Wang N."/>
            <person name="Wang Y."/>
            <person name="Ma Z."/>
            <person name="Xu X."/>
            <person name="Zhang F."/>
            <person name="Xue H."/>
            <person name="Zhong H."/>
            <person name="Wang Y."/>
            <person name="Zhang K."/>
            <person name="Velt A."/>
            <person name="Avia K."/>
            <person name="Holtgrawe D."/>
            <person name="Grimplet J."/>
            <person name="Matus J.T."/>
            <person name="Ware D."/>
            <person name="Wu X."/>
            <person name="Wang H."/>
            <person name="Liu C."/>
            <person name="Fang Y."/>
            <person name="Rustenholz C."/>
            <person name="Cheng Z."/>
            <person name="Xiao H."/>
            <person name="Zhou Y."/>
        </authorList>
    </citation>
    <scope>NUCLEOTIDE SEQUENCE [LARGE SCALE GENOMIC DNA]</scope>
    <source>
        <strain evidence="4">cv. Pinot noir / PN40024</strain>
        <tissue evidence="3">Leaf</tissue>
    </source>
</reference>
<dbReference type="InterPro" id="IPR013103">
    <property type="entry name" value="RVT_2"/>
</dbReference>
<dbReference type="EMBL" id="CP126666">
    <property type="protein sequence ID" value="WKA13498.1"/>
    <property type="molecule type" value="Genomic_DNA"/>
</dbReference>
<keyword evidence="4" id="KW-1185">Reference proteome</keyword>
<feature type="transmembrane region" description="Helical" evidence="1">
    <location>
        <begin position="40"/>
        <end position="67"/>
    </location>
</feature>
<evidence type="ECO:0000313" key="4">
    <source>
        <dbReference type="Proteomes" id="UP001227230"/>
    </source>
</evidence>
<evidence type="ECO:0000259" key="2">
    <source>
        <dbReference type="Pfam" id="PF07727"/>
    </source>
</evidence>
<feature type="domain" description="Reverse transcriptase Ty1/copia-type" evidence="2">
    <location>
        <begin position="9"/>
        <end position="98"/>
    </location>
</feature>
<keyword evidence="1" id="KW-0812">Transmembrane</keyword>
<protein>
    <recommendedName>
        <fullName evidence="2">Reverse transcriptase Ty1/copia-type domain-containing protein</fullName>
    </recommendedName>
</protein>
<gene>
    <name evidence="3" type="ORF">VitviT2T_030792</name>
</gene>
<keyword evidence="1" id="KW-1133">Transmembrane helix</keyword>
<keyword evidence="1" id="KW-0472">Membrane</keyword>
<evidence type="ECO:0000313" key="3">
    <source>
        <dbReference type="EMBL" id="WKA13498.1"/>
    </source>
</evidence>
<organism evidence="3 4">
    <name type="scientific">Vitis vinifera</name>
    <name type="common">Grape</name>
    <dbReference type="NCBI Taxonomy" id="29760"/>
    <lineage>
        <taxon>Eukaryota</taxon>
        <taxon>Viridiplantae</taxon>
        <taxon>Streptophyta</taxon>
        <taxon>Embryophyta</taxon>
        <taxon>Tracheophyta</taxon>
        <taxon>Spermatophyta</taxon>
        <taxon>Magnoliopsida</taxon>
        <taxon>eudicotyledons</taxon>
        <taxon>Gunneridae</taxon>
        <taxon>Pentapetalae</taxon>
        <taxon>rosids</taxon>
        <taxon>Vitales</taxon>
        <taxon>Vitaceae</taxon>
        <taxon>Viteae</taxon>
        <taxon>Vitis</taxon>
    </lineage>
</organism>
<proteinExistence type="predicted"/>
<dbReference type="Proteomes" id="UP001227230">
    <property type="component" value="Chromosome 19"/>
</dbReference>
<evidence type="ECO:0000256" key="1">
    <source>
        <dbReference type="SAM" id="Phobius"/>
    </source>
</evidence>
<dbReference type="Pfam" id="PF07727">
    <property type="entry name" value="RVT_2"/>
    <property type="match status" value="1"/>
</dbReference>